<dbReference type="Proteomes" id="UP000266183">
    <property type="component" value="Chromosome"/>
</dbReference>
<dbReference type="KEGG" id="chk:D4L85_19745"/>
<evidence type="ECO:0000313" key="1">
    <source>
        <dbReference type="EMBL" id="AYB32671.1"/>
    </source>
</evidence>
<dbReference type="EMBL" id="CP032382">
    <property type="protein sequence ID" value="AYB32671.1"/>
    <property type="molecule type" value="Genomic_DNA"/>
</dbReference>
<keyword evidence="2" id="KW-1185">Reference proteome</keyword>
<reference evidence="2" key="1">
    <citation type="submission" date="2018-09" db="EMBL/GenBank/DDBJ databases">
        <title>Chryseolinea sp. KIS68-18 isolated from soil.</title>
        <authorList>
            <person name="Weon H.-Y."/>
            <person name="Kwon S.-W."/>
            <person name="Lee S.A."/>
        </authorList>
    </citation>
    <scope>NUCLEOTIDE SEQUENCE [LARGE SCALE GENOMIC DNA]</scope>
    <source>
        <strain evidence="2">KIS68-18</strain>
    </source>
</reference>
<sequence>MGTISWAQSKEQKRIVEEGKKLYRSEMASWYGTDVFLDKFKDKSTRAGGYFSYATEHQTICVFFSQDAAPKILATFAFDSTFSVNTVMIDGQERALSKQESDLLAIRQIALAKLGTDTLFKFYQDMNPNIIPLNDALGKRVYVLTGPKKVGVVVFGNDYLLTFDDKNELRNTKRLHHNLIRTDYGKPGEVAVSAMHTHVPETGDLITATDICTLMLYAKFARWRTYYVLSQKNVSIWDCEKDQLIVMTKEAFEKIGKSETKP</sequence>
<evidence type="ECO:0000313" key="2">
    <source>
        <dbReference type="Proteomes" id="UP000266183"/>
    </source>
</evidence>
<protein>
    <submittedName>
        <fullName evidence="1">Uncharacterized protein</fullName>
    </submittedName>
</protein>
<dbReference type="AlphaFoldDB" id="A0A385SQW2"/>
<accession>A0A385SQW2</accession>
<organism evidence="1 2">
    <name type="scientific">Chryseolinea soli</name>
    <dbReference type="NCBI Taxonomy" id="2321403"/>
    <lineage>
        <taxon>Bacteria</taxon>
        <taxon>Pseudomonadati</taxon>
        <taxon>Bacteroidota</taxon>
        <taxon>Cytophagia</taxon>
        <taxon>Cytophagales</taxon>
        <taxon>Fulvivirgaceae</taxon>
        <taxon>Chryseolinea</taxon>
    </lineage>
</organism>
<proteinExistence type="predicted"/>
<gene>
    <name evidence="1" type="ORF">D4L85_19745</name>
</gene>
<dbReference type="OrthoDB" id="1075024at2"/>
<name>A0A385SQW2_9BACT</name>